<evidence type="ECO:0000256" key="9">
    <source>
        <dbReference type="ARBA" id="ARBA00023136"/>
    </source>
</evidence>
<comment type="similarity">
    <text evidence="2 10">Belongs to the glycosyltransferase 31 family.</text>
</comment>
<dbReference type="AlphaFoldDB" id="A0A0K0D7A5"/>
<evidence type="ECO:0000256" key="4">
    <source>
        <dbReference type="ARBA" id="ARBA00022679"/>
    </source>
</evidence>
<dbReference type="GO" id="GO:0016758">
    <property type="term" value="F:hexosyltransferase activity"/>
    <property type="evidence" value="ECO:0007669"/>
    <property type="project" value="InterPro"/>
</dbReference>
<evidence type="ECO:0000256" key="6">
    <source>
        <dbReference type="ARBA" id="ARBA00022968"/>
    </source>
</evidence>
<dbReference type="InterPro" id="IPR002659">
    <property type="entry name" value="Glyco_trans_31"/>
</dbReference>
<keyword evidence="6" id="KW-0735">Signal-anchor</keyword>
<dbReference type="PANTHER" id="PTHR11214:SF3">
    <property type="entry name" value="BETA-1,3-GALACTOSYLTRANSFERASE 6"/>
    <property type="match status" value="1"/>
</dbReference>
<keyword evidence="5" id="KW-0812">Transmembrane</keyword>
<comment type="subcellular location">
    <subcellularLocation>
        <location evidence="1 10">Golgi apparatus membrane</location>
        <topology evidence="1 10">Single-pass type II membrane protein</topology>
    </subcellularLocation>
</comment>
<evidence type="ECO:0000256" key="1">
    <source>
        <dbReference type="ARBA" id="ARBA00004323"/>
    </source>
</evidence>
<evidence type="ECO:0000256" key="8">
    <source>
        <dbReference type="ARBA" id="ARBA00023034"/>
    </source>
</evidence>
<dbReference type="WBParaSite" id="ACAC_0000595001-mRNA-1">
    <property type="protein sequence ID" value="ACAC_0000595001-mRNA-1"/>
    <property type="gene ID" value="ACAC_0000595001"/>
</dbReference>
<proteinExistence type="inferred from homology"/>
<evidence type="ECO:0000256" key="3">
    <source>
        <dbReference type="ARBA" id="ARBA00022676"/>
    </source>
</evidence>
<evidence type="ECO:0000256" key="5">
    <source>
        <dbReference type="ARBA" id="ARBA00022692"/>
    </source>
</evidence>
<keyword evidence="8 10" id="KW-0333">Golgi apparatus</keyword>
<dbReference type="Proteomes" id="UP000035642">
    <property type="component" value="Unassembled WGS sequence"/>
</dbReference>
<keyword evidence="11" id="KW-1185">Reference proteome</keyword>
<evidence type="ECO:0000256" key="2">
    <source>
        <dbReference type="ARBA" id="ARBA00008661"/>
    </source>
</evidence>
<keyword evidence="9" id="KW-0472">Membrane</keyword>
<evidence type="ECO:0000256" key="10">
    <source>
        <dbReference type="RuleBase" id="RU363063"/>
    </source>
</evidence>
<evidence type="ECO:0000313" key="11">
    <source>
        <dbReference type="Proteomes" id="UP000035642"/>
    </source>
</evidence>
<dbReference type="GO" id="GO:0006493">
    <property type="term" value="P:protein O-linked glycosylation"/>
    <property type="evidence" value="ECO:0007669"/>
    <property type="project" value="TreeGrafter"/>
</dbReference>
<reference evidence="12" key="2">
    <citation type="submission" date="2017-02" db="UniProtKB">
        <authorList>
            <consortium name="WormBaseParasite"/>
        </authorList>
    </citation>
    <scope>IDENTIFICATION</scope>
</reference>
<keyword evidence="3 10" id="KW-0328">Glycosyltransferase</keyword>
<dbReference type="PANTHER" id="PTHR11214">
    <property type="entry name" value="BETA-1,3-N-ACETYLGLUCOSAMINYLTRANSFERASE"/>
    <property type="match status" value="1"/>
</dbReference>
<dbReference type="EC" id="2.4.1.-" evidence="10"/>
<name>A0A0K0D7A5_ANGCA</name>
<accession>A0A0K0D7A5</accession>
<reference evidence="11" key="1">
    <citation type="submission" date="2012-09" db="EMBL/GenBank/DDBJ databases">
        <authorList>
            <person name="Martin A.A."/>
        </authorList>
    </citation>
    <scope>NUCLEOTIDE SEQUENCE</scope>
</reference>
<sequence>MFHQHYCPQTLFLMKVDDDVCIDIDRILTDWNIEKNGSISSIYCHKAYEGPAVRDPKHKLFVPKHIWPMPYFPTYCGGPAYIMGRSAEQAILDEARNFPPFYIELTAYTMLVADVLQRAEVKRKICYRFVPKHIWPMPYFPTYCGGPAYIMGRSAEQAILDEARNFPPFYIEDVFYTGILAESIGIERVDWVAKGNLYELSFPGSFNCHLSQEKMLAPVKFS</sequence>
<keyword evidence="4" id="KW-0808">Transferase</keyword>
<evidence type="ECO:0000313" key="12">
    <source>
        <dbReference type="WBParaSite" id="ACAC_0000595001-mRNA-1"/>
    </source>
</evidence>
<keyword evidence="7" id="KW-1133">Transmembrane helix</keyword>
<dbReference type="STRING" id="6313.A0A0K0D7A5"/>
<dbReference type="Pfam" id="PF01762">
    <property type="entry name" value="Galactosyl_T"/>
    <property type="match status" value="2"/>
</dbReference>
<protein>
    <recommendedName>
        <fullName evidence="10">Hexosyltransferase</fullName>
        <ecNumber evidence="10">2.4.1.-</ecNumber>
    </recommendedName>
</protein>
<organism evidence="11 12">
    <name type="scientific">Angiostrongylus cantonensis</name>
    <name type="common">Rat lungworm</name>
    <dbReference type="NCBI Taxonomy" id="6313"/>
    <lineage>
        <taxon>Eukaryota</taxon>
        <taxon>Metazoa</taxon>
        <taxon>Ecdysozoa</taxon>
        <taxon>Nematoda</taxon>
        <taxon>Chromadorea</taxon>
        <taxon>Rhabditida</taxon>
        <taxon>Rhabditina</taxon>
        <taxon>Rhabditomorpha</taxon>
        <taxon>Strongyloidea</taxon>
        <taxon>Metastrongylidae</taxon>
        <taxon>Angiostrongylus</taxon>
    </lineage>
</organism>
<evidence type="ECO:0000256" key="7">
    <source>
        <dbReference type="ARBA" id="ARBA00022989"/>
    </source>
</evidence>
<dbReference type="GO" id="GO:0000139">
    <property type="term" value="C:Golgi membrane"/>
    <property type="evidence" value="ECO:0007669"/>
    <property type="project" value="UniProtKB-SubCell"/>
</dbReference>